<accession>T1AR88</accession>
<sequence>MIVTLKTHGLPSLEQIRAFLEGPHPLDCEAPSRVTAYDWIAAELRRFGSARLGRVDKGHRRRYGAQVTSRSRAEITRLIASFLRRYPRNALPTSR</sequence>
<organism evidence="1">
    <name type="scientific">mine drainage metagenome</name>
    <dbReference type="NCBI Taxonomy" id="410659"/>
    <lineage>
        <taxon>unclassified sequences</taxon>
        <taxon>metagenomes</taxon>
        <taxon>ecological metagenomes</taxon>
    </lineage>
</organism>
<evidence type="ECO:0000313" key="1">
    <source>
        <dbReference type="EMBL" id="EQD59063.1"/>
    </source>
</evidence>
<reference evidence="1" key="2">
    <citation type="journal article" date="2014" name="ISME J.">
        <title>Microbial stratification in low pH oxic and suboxic macroscopic growths along an acid mine drainage.</title>
        <authorList>
            <person name="Mendez-Garcia C."/>
            <person name="Mesa V."/>
            <person name="Sprenger R.R."/>
            <person name="Richter M."/>
            <person name="Diez M.S."/>
            <person name="Solano J."/>
            <person name="Bargiela R."/>
            <person name="Golyshina O.V."/>
            <person name="Manteca A."/>
            <person name="Ramos J.L."/>
            <person name="Gallego J.R."/>
            <person name="Llorente I."/>
            <person name="Martins Dos Santos V.A."/>
            <person name="Jensen O.N."/>
            <person name="Pelaez A.I."/>
            <person name="Sanchez J."/>
            <person name="Ferrer M."/>
        </authorList>
    </citation>
    <scope>NUCLEOTIDE SEQUENCE</scope>
</reference>
<dbReference type="AlphaFoldDB" id="T1AR88"/>
<protein>
    <submittedName>
        <fullName evidence="1">Integrase, catalytic region</fullName>
    </submittedName>
</protein>
<name>T1AR88_9ZZZZ</name>
<reference evidence="1" key="1">
    <citation type="submission" date="2013-08" db="EMBL/GenBank/DDBJ databases">
        <authorList>
            <person name="Mendez C."/>
            <person name="Richter M."/>
            <person name="Ferrer M."/>
            <person name="Sanchez J."/>
        </authorList>
    </citation>
    <scope>NUCLEOTIDE SEQUENCE</scope>
</reference>
<comment type="caution">
    <text evidence="1">The sequence shown here is derived from an EMBL/GenBank/DDBJ whole genome shotgun (WGS) entry which is preliminary data.</text>
</comment>
<dbReference type="EMBL" id="AUZY01005437">
    <property type="protein sequence ID" value="EQD59063.1"/>
    <property type="molecule type" value="Genomic_DNA"/>
</dbReference>
<proteinExistence type="predicted"/>
<gene>
    <name evidence="1" type="ORF">B1B_08354</name>
</gene>